<dbReference type="AlphaFoldDB" id="A0A328UGG0"/>
<dbReference type="Proteomes" id="UP000249377">
    <property type="component" value="Unassembled WGS sequence"/>
</dbReference>
<evidence type="ECO:0000313" key="2">
    <source>
        <dbReference type="Proteomes" id="UP000249377"/>
    </source>
</evidence>
<sequence>MTKQRMVKMTGGDQNILAKALRSAQEEAGPELSGQLQPFLDRVLRMPKHKLYLNDEEYQYATLSLNGMRNAYLEENRSCGGIDRLLIKLMQAKYRCAPAR</sequence>
<comment type="caution">
    <text evidence="1">The sequence shown here is derived from an EMBL/GenBank/DDBJ whole genome shotgun (WGS) entry which is preliminary data.</text>
</comment>
<evidence type="ECO:0000313" key="1">
    <source>
        <dbReference type="EMBL" id="RAQ30151.1"/>
    </source>
</evidence>
<gene>
    <name evidence="1" type="ORF">DPQ25_01170</name>
</gene>
<protein>
    <submittedName>
        <fullName evidence="1">Uncharacterized protein</fullName>
    </submittedName>
</protein>
<dbReference type="RefSeq" id="WP_112331347.1">
    <property type="nucleotide sequence ID" value="NZ_QLYR01000001.1"/>
</dbReference>
<accession>A0A328UGG0</accession>
<reference evidence="1 2" key="1">
    <citation type="submission" date="2018-06" db="EMBL/GenBank/DDBJ databases">
        <title>Noncontiguous genome sequence of Ruminococcaceae bacterium ASD2818.</title>
        <authorList>
            <person name="Chaplin A.V."/>
            <person name="Sokolova S.R."/>
            <person name="Kochetkova T.O."/>
            <person name="Goltsov A.Y."/>
            <person name="Trofimov D.Y."/>
            <person name="Efimov B.A."/>
        </authorList>
    </citation>
    <scope>NUCLEOTIDE SEQUENCE [LARGE SCALE GENOMIC DNA]</scope>
    <source>
        <strain evidence="1 2">ASD2818</strain>
    </source>
</reference>
<dbReference type="EMBL" id="QLYR01000001">
    <property type="protein sequence ID" value="RAQ30151.1"/>
    <property type="molecule type" value="Genomic_DNA"/>
</dbReference>
<proteinExistence type="predicted"/>
<name>A0A328UGG0_9FIRM</name>
<keyword evidence="2" id="KW-1185">Reference proteome</keyword>
<organism evidence="1 2">
    <name type="scientific">Hydrogeniiclostridium mannosilyticum</name>
    <dbReference type="NCBI Taxonomy" id="2764322"/>
    <lineage>
        <taxon>Bacteria</taxon>
        <taxon>Bacillati</taxon>
        <taxon>Bacillota</taxon>
        <taxon>Clostridia</taxon>
        <taxon>Eubacteriales</taxon>
        <taxon>Acutalibacteraceae</taxon>
        <taxon>Hydrogeniiclostridium</taxon>
    </lineage>
</organism>